<evidence type="ECO:0000313" key="13">
    <source>
        <dbReference type="Proteomes" id="UP000663671"/>
    </source>
</evidence>
<dbReference type="GO" id="GO:0016787">
    <property type="term" value="F:hydrolase activity"/>
    <property type="evidence" value="ECO:0007669"/>
    <property type="project" value="UniProtKB-KW"/>
</dbReference>
<evidence type="ECO:0000256" key="7">
    <source>
        <dbReference type="PIRNR" id="PIRNR037125"/>
    </source>
</evidence>
<dbReference type="CDD" id="cd09876">
    <property type="entry name" value="PIN_Nob1-like"/>
    <property type="match status" value="1"/>
</dbReference>
<feature type="compositionally biased region" description="Basic and acidic residues" evidence="9">
    <location>
        <begin position="138"/>
        <end position="151"/>
    </location>
</feature>
<dbReference type="PIRSF" id="PIRSF037125">
    <property type="entry name" value="D-site_20S_pre-rRNA_nuclease"/>
    <property type="match status" value="1"/>
</dbReference>
<evidence type="ECO:0000256" key="2">
    <source>
        <dbReference type="ARBA" id="ARBA00022722"/>
    </source>
</evidence>
<dbReference type="InterPro" id="IPR033411">
    <property type="entry name" value="Ribonuclease_PIN"/>
</dbReference>
<feature type="binding site" evidence="8">
    <location>
        <position position="306"/>
    </location>
    <ligand>
        <name>Zn(2+)</name>
        <dbReference type="ChEBI" id="CHEBI:29105"/>
    </ligand>
</feature>
<feature type="binding site" evidence="8">
    <location>
        <position position="291"/>
    </location>
    <ligand>
        <name>Zn(2+)</name>
        <dbReference type="ChEBI" id="CHEBI:29105"/>
    </ligand>
</feature>
<comment type="function">
    <text evidence="7">Required for the synthesis of 40S ribosome subunits. Has a role in processing 20S pre-rRNA into the mature 18S rRNA, where it is required for cleavage at the 3' end of the mature 18S rRNA (D-site). Accompanies the 20S pre-rRNA from the nucleus to the cytoplasm.</text>
</comment>
<reference evidence="12" key="1">
    <citation type="submission" date="2021-01" db="EMBL/GenBank/DDBJ databases">
        <title>Chromosome-level genome assembly of a human fungal pathogen reveals clustering of transcriptionally co-regulated genes.</title>
        <authorList>
            <person name="Voorhies M."/>
            <person name="Cohen S."/>
            <person name="Shea T.P."/>
            <person name="Petrus S."/>
            <person name="Munoz J.F."/>
            <person name="Poplawski S."/>
            <person name="Goldman W.E."/>
            <person name="Michael T."/>
            <person name="Cuomo C.A."/>
            <person name="Sil A."/>
            <person name="Beyhan S."/>
        </authorList>
    </citation>
    <scope>NUCLEOTIDE SEQUENCE</scope>
    <source>
        <strain evidence="12">WU24</strain>
    </source>
</reference>
<dbReference type="Pfam" id="PF08772">
    <property type="entry name" value="Zn_ribbon_NOB1"/>
    <property type="match status" value="1"/>
</dbReference>
<gene>
    <name evidence="12" type="ORF">I7I51_07747</name>
</gene>
<keyword evidence="6 7" id="KW-0539">Nucleus</keyword>
<evidence type="ECO:0000256" key="3">
    <source>
        <dbReference type="ARBA" id="ARBA00022723"/>
    </source>
</evidence>
<keyword evidence="4" id="KW-0378">Hydrolase</keyword>
<evidence type="ECO:0000256" key="1">
    <source>
        <dbReference type="ARBA" id="ARBA00005858"/>
    </source>
</evidence>
<dbReference type="FunFam" id="3.40.50.1010:FF:000020">
    <property type="entry name" value="20S-pre-rRNA D-site endonuclease NOB1"/>
    <property type="match status" value="1"/>
</dbReference>
<dbReference type="EMBL" id="CP069109">
    <property type="protein sequence ID" value="QSS58324.1"/>
    <property type="molecule type" value="Genomic_DNA"/>
</dbReference>
<name>A0A8A1M0X9_AJECA</name>
<dbReference type="InterPro" id="IPR014881">
    <property type="entry name" value="NOB1_Zn-bd"/>
</dbReference>
<dbReference type="GO" id="GO:0046872">
    <property type="term" value="F:metal ion binding"/>
    <property type="evidence" value="ECO:0007669"/>
    <property type="project" value="UniProtKB-UniRule"/>
</dbReference>
<evidence type="ECO:0000256" key="6">
    <source>
        <dbReference type="ARBA" id="ARBA00023242"/>
    </source>
</evidence>
<dbReference type="Gene3D" id="6.20.210.10">
    <property type="entry name" value="Nin one binding (NOB1), Zn-ribbon-like"/>
    <property type="match status" value="1"/>
</dbReference>
<keyword evidence="2" id="KW-0540">Nuclease</keyword>
<feature type="binding site" evidence="8">
    <location>
        <position position="288"/>
    </location>
    <ligand>
        <name>Zn(2+)</name>
        <dbReference type="ChEBI" id="CHEBI:29105"/>
    </ligand>
</feature>
<dbReference type="GO" id="GO:0030688">
    <property type="term" value="C:preribosome, small subunit precursor"/>
    <property type="evidence" value="ECO:0007669"/>
    <property type="project" value="TreeGrafter"/>
</dbReference>
<dbReference type="PANTHER" id="PTHR12814">
    <property type="entry name" value="RNA-BINDING PROTEIN NOB1"/>
    <property type="match status" value="1"/>
</dbReference>
<comment type="subcellular location">
    <subcellularLocation>
        <location evidence="7">Nucleus</location>
        <location evidence="7">Nucleolus</location>
    </subcellularLocation>
</comment>
<evidence type="ECO:0000313" key="12">
    <source>
        <dbReference type="EMBL" id="QSS58324.1"/>
    </source>
</evidence>
<dbReference type="SUPFAM" id="SSF144206">
    <property type="entry name" value="NOB1 zinc finger-like"/>
    <property type="match status" value="1"/>
</dbReference>
<dbReference type="InterPro" id="IPR017117">
    <property type="entry name" value="Nob1_euk"/>
</dbReference>
<sequence length="440" mass="48860">MAEPSPSKPVHTIILDAAPLIRNVPPISTLLAQSHALITTPAVISEIRDPAARSRLETLYLPFLIQRTPKPESVRFVGEFARKTGDRPVLSRQDLEILALAYEVECERNGGDWRLRKEPGQKRINGIPPTKVDEEQEREGRANGDEPPVEQHNKVEHPIEDVVNGLAQVTLDNKGEEAQGNSARATKGVEEIQLEECSTRIQTDECDEDDEMDDDEDDEGWITPSNIRKHQAKDAAAPAASVETKTMQVATITGDFAMQNVLLRLNLNLLSPNNMQRIHRLNSYILRCHGCFATTKEMNKQFCPRCGKPTLTRVSCSTSAGGTFKLHLKKNKQWNTRGDKYSIPKPTAGTSNGKWKGGGGQGGWGTGLILAEDQKEYVRAVAEEGRRMRKERDLMDDDFLPGIVTGERMKGGGRVQVGAGRAVNSRKRSRESKIDKRSQI</sequence>
<dbReference type="InterPro" id="IPR039907">
    <property type="entry name" value="NOB1"/>
</dbReference>
<evidence type="ECO:0000256" key="9">
    <source>
        <dbReference type="SAM" id="MobiDB-lite"/>
    </source>
</evidence>
<organism evidence="12 13">
    <name type="scientific">Ajellomyces capsulatus</name>
    <name type="common">Darling's disease fungus</name>
    <name type="synonym">Histoplasma capsulatum</name>
    <dbReference type="NCBI Taxonomy" id="5037"/>
    <lineage>
        <taxon>Eukaryota</taxon>
        <taxon>Fungi</taxon>
        <taxon>Dikarya</taxon>
        <taxon>Ascomycota</taxon>
        <taxon>Pezizomycotina</taxon>
        <taxon>Eurotiomycetes</taxon>
        <taxon>Eurotiomycetidae</taxon>
        <taxon>Onygenales</taxon>
        <taxon>Ajellomycetaceae</taxon>
        <taxon>Histoplasma</taxon>
    </lineage>
</organism>
<evidence type="ECO:0000259" key="10">
    <source>
        <dbReference type="Pfam" id="PF08772"/>
    </source>
</evidence>
<feature type="binding site" evidence="8">
    <location>
        <position position="303"/>
    </location>
    <ligand>
        <name>Zn(2+)</name>
        <dbReference type="ChEBI" id="CHEBI:29105"/>
    </ligand>
</feature>
<keyword evidence="5 7" id="KW-0862">Zinc</keyword>
<protein>
    <recommendedName>
        <fullName evidence="7">20S-pre-rRNA D-site endonuclease NOB1</fullName>
    </recommendedName>
</protein>
<feature type="region of interest" description="Disordered" evidence="9">
    <location>
        <begin position="117"/>
        <end position="151"/>
    </location>
</feature>
<dbReference type="OrthoDB" id="446759at2759"/>
<evidence type="ECO:0000256" key="4">
    <source>
        <dbReference type="ARBA" id="ARBA00022801"/>
    </source>
</evidence>
<dbReference type="InterPro" id="IPR036283">
    <property type="entry name" value="NOB1_Zf-like_sf"/>
</dbReference>
<accession>A0A8A1M0X9</accession>
<feature type="domain" description="Nin one binding (NOB1) Zn-ribbon-like" evidence="10">
    <location>
        <begin position="278"/>
        <end position="349"/>
    </location>
</feature>
<dbReference type="GO" id="GO:0005730">
    <property type="term" value="C:nucleolus"/>
    <property type="evidence" value="ECO:0007669"/>
    <property type="project" value="UniProtKB-SubCell"/>
</dbReference>
<feature type="domain" description="Ribonuclease PIN" evidence="11">
    <location>
        <begin position="13"/>
        <end position="104"/>
    </location>
</feature>
<dbReference type="PANTHER" id="PTHR12814:SF2">
    <property type="entry name" value="RNA-BINDING PROTEIN NOB1"/>
    <property type="match status" value="1"/>
</dbReference>
<evidence type="ECO:0000256" key="5">
    <source>
        <dbReference type="ARBA" id="ARBA00022833"/>
    </source>
</evidence>
<keyword evidence="3 7" id="KW-0479">Metal-binding</keyword>
<dbReference type="Proteomes" id="UP000663671">
    <property type="component" value="Chromosome 2"/>
</dbReference>
<dbReference type="GO" id="GO:0030490">
    <property type="term" value="P:maturation of SSU-rRNA"/>
    <property type="evidence" value="ECO:0007669"/>
    <property type="project" value="TreeGrafter"/>
</dbReference>
<evidence type="ECO:0000259" key="11">
    <source>
        <dbReference type="Pfam" id="PF17146"/>
    </source>
</evidence>
<evidence type="ECO:0000256" key="8">
    <source>
        <dbReference type="PIRSR" id="PIRSR037125-1"/>
    </source>
</evidence>
<dbReference type="GO" id="GO:0004521">
    <property type="term" value="F:RNA endonuclease activity"/>
    <property type="evidence" value="ECO:0007669"/>
    <property type="project" value="UniProtKB-UniRule"/>
</dbReference>
<proteinExistence type="inferred from homology"/>
<comment type="similarity">
    <text evidence="1 7">Belongs to the NOB1 family.</text>
</comment>
<dbReference type="AlphaFoldDB" id="A0A8A1M0X9"/>
<dbReference type="GO" id="GO:0005737">
    <property type="term" value="C:cytoplasm"/>
    <property type="evidence" value="ECO:0007669"/>
    <property type="project" value="UniProtKB-ARBA"/>
</dbReference>
<dbReference type="VEuPathDB" id="FungiDB:I7I51_07747"/>
<feature type="region of interest" description="Disordered" evidence="9">
    <location>
        <begin position="337"/>
        <end position="357"/>
    </location>
</feature>
<dbReference type="Gene3D" id="3.40.50.1010">
    <property type="entry name" value="5'-nuclease"/>
    <property type="match status" value="1"/>
</dbReference>
<feature type="region of interest" description="Disordered" evidence="9">
    <location>
        <begin position="405"/>
        <end position="440"/>
    </location>
</feature>
<dbReference type="Pfam" id="PF17146">
    <property type="entry name" value="PIN_6"/>
    <property type="match status" value="1"/>
</dbReference>
<feature type="compositionally biased region" description="Basic and acidic residues" evidence="9">
    <location>
        <begin position="431"/>
        <end position="440"/>
    </location>
</feature>